<dbReference type="Gene3D" id="1.10.1710.10">
    <property type="entry name" value="ProQ/FinO domain"/>
    <property type="match status" value="1"/>
</dbReference>
<evidence type="ECO:0000313" key="5">
    <source>
        <dbReference type="EMBL" id="PCI78522.1"/>
    </source>
</evidence>
<dbReference type="AlphaFoldDB" id="A0A2A4X775"/>
<dbReference type="SUPFAM" id="SSF48657">
    <property type="entry name" value="FinO-like"/>
    <property type="match status" value="1"/>
</dbReference>
<dbReference type="GO" id="GO:0005829">
    <property type="term" value="C:cytosol"/>
    <property type="evidence" value="ECO:0007669"/>
    <property type="project" value="TreeGrafter"/>
</dbReference>
<dbReference type="GO" id="GO:0034057">
    <property type="term" value="F:RNA strand-exchange activity"/>
    <property type="evidence" value="ECO:0007669"/>
    <property type="project" value="InterPro"/>
</dbReference>
<sequence>MNSTTSSGDCKHRITIERLLLLSEDVKQNEELPKLSKKEQRKEESKQAKIDIKLLLKEFPILFNWEETKPLKIGISEELSEKLGVLLPIDRIKSAIRYYVRSMKYTETFVKSSHRYDLEGKISGEISEQNLTDATKYYEGLKAFFAKKNQKTEKEEVKQD</sequence>
<keyword evidence="2" id="KW-0694">RNA-binding</keyword>
<accession>A0A2A4X775</accession>
<dbReference type="GO" id="GO:0010608">
    <property type="term" value="P:post-transcriptional regulation of gene expression"/>
    <property type="evidence" value="ECO:0007669"/>
    <property type="project" value="InterPro"/>
</dbReference>
<dbReference type="InterPro" id="IPR036442">
    <property type="entry name" value="ProQ/FinO_sf"/>
</dbReference>
<organism evidence="5 6">
    <name type="scientific">Aerophobetes bacterium</name>
    <dbReference type="NCBI Taxonomy" id="2030807"/>
    <lineage>
        <taxon>Bacteria</taxon>
        <taxon>Candidatus Aerophobota</taxon>
    </lineage>
</organism>
<evidence type="ECO:0000256" key="1">
    <source>
        <dbReference type="ARBA" id="ARBA00022490"/>
    </source>
</evidence>
<dbReference type="InterPro" id="IPR016103">
    <property type="entry name" value="ProQ/FinO"/>
</dbReference>
<evidence type="ECO:0000259" key="4">
    <source>
        <dbReference type="SMART" id="SM00945"/>
    </source>
</evidence>
<keyword evidence="3" id="KW-0143">Chaperone</keyword>
<evidence type="ECO:0000256" key="2">
    <source>
        <dbReference type="ARBA" id="ARBA00022884"/>
    </source>
</evidence>
<proteinExistence type="predicted"/>
<dbReference type="GO" id="GO:0033592">
    <property type="term" value="F:RNA strand annealing activity"/>
    <property type="evidence" value="ECO:0007669"/>
    <property type="project" value="InterPro"/>
</dbReference>
<dbReference type="EMBL" id="NVUK01000004">
    <property type="protein sequence ID" value="PCI78522.1"/>
    <property type="molecule type" value="Genomic_DNA"/>
</dbReference>
<gene>
    <name evidence="5" type="ORF">COB21_00545</name>
</gene>
<comment type="caution">
    <text evidence="5">The sequence shown here is derived from an EMBL/GenBank/DDBJ whole genome shotgun (WGS) entry which is preliminary data.</text>
</comment>
<dbReference type="PANTHER" id="PTHR38106">
    <property type="entry name" value="RNA CHAPERONE PROQ"/>
    <property type="match status" value="1"/>
</dbReference>
<dbReference type="PANTHER" id="PTHR38106:SF1">
    <property type="entry name" value="RNA CHAPERONE PROQ"/>
    <property type="match status" value="1"/>
</dbReference>
<dbReference type="Pfam" id="PF04352">
    <property type="entry name" value="ProQ"/>
    <property type="match status" value="1"/>
</dbReference>
<dbReference type="InterPro" id="IPR023529">
    <property type="entry name" value="ProQ"/>
</dbReference>
<keyword evidence="1" id="KW-0963">Cytoplasm</keyword>
<dbReference type="SMART" id="SM00945">
    <property type="entry name" value="ProQ"/>
    <property type="match status" value="1"/>
</dbReference>
<evidence type="ECO:0000313" key="6">
    <source>
        <dbReference type="Proteomes" id="UP000218775"/>
    </source>
</evidence>
<evidence type="ECO:0000256" key="3">
    <source>
        <dbReference type="ARBA" id="ARBA00023186"/>
    </source>
</evidence>
<protein>
    <recommendedName>
        <fullName evidence="4">ProQ/FinO domain-containing protein</fullName>
    </recommendedName>
</protein>
<reference evidence="6" key="1">
    <citation type="submission" date="2017-08" db="EMBL/GenBank/DDBJ databases">
        <title>A dynamic microbial community with high functional redundancy inhabits the cold, oxic subseafloor aquifer.</title>
        <authorList>
            <person name="Tully B.J."/>
            <person name="Wheat C.G."/>
            <person name="Glazer B.T."/>
            <person name="Huber J.A."/>
        </authorList>
    </citation>
    <scope>NUCLEOTIDE SEQUENCE [LARGE SCALE GENOMIC DNA]</scope>
</reference>
<dbReference type="Proteomes" id="UP000218775">
    <property type="component" value="Unassembled WGS sequence"/>
</dbReference>
<feature type="domain" description="ProQ/FinO" evidence="4">
    <location>
        <begin position="43"/>
        <end position="154"/>
    </location>
</feature>
<name>A0A2A4X775_UNCAE</name>